<dbReference type="Proteomes" id="UP001250932">
    <property type="component" value="Unassembled WGS sequence"/>
</dbReference>
<evidence type="ECO:0000256" key="2">
    <source>
        <dbReference type="ARBA" id="ARBA00022618"/>
    </source>
</evidence>
<dbReference type="SMART" id="SM00842">
    <property type="entry name" value="FtsA"/>
    <property type="match status" value="1"/>
</dbReference>
<dbReference type="RefSeq" id="WP_313833915.1">
    <property type="nucleotide sequence ID" value="NZ_JAQOUE010000001.1"/>
</dbReference>
<comment type="caution">
    <text evidence="8">The sequence shown here is derived from an EMBL/GenBank/DDBJ whole genome shotgun (WGS) entry which is preliminary data.</text>
</comment>
<dbReference type="HAMAP" id="MF_02033">
    <property type="entry name" value="FtsA"/>
    <property type="match status" value="1"/>
</dbReference>
<keyword evidence="4 5" id="KW-0131">Cell cycle</keyword>
<dbReference type="PIRSF" id="PIRSF003101">
    <property type="entry name" value="FtsA"/>
    <property type="match status" value="1"/>
</dbReference>
<keyword evidence="1 5" id="KW-1003">Cell membrane</keyword>
<dbReference type="Gene3D" id="3.30.420.40">
    <property type="match status" value="2"/>
</dbReference>
<feature type="domain" description="SHS2" evidence="7">
    <location>
        <begin position="8"/>
        <end position="195"/>
    </location>
</feature>
<name>A0ABU3KAK7_9BACT</name>
<keyword evidence="9" id="KW-1185">Reference proteome</keyword>
<keyword evidence="3 5" id="KW-0472">Membrane</keyword>
<protein>
    <recommendedName>
        <fullName evidence="5 6">Cell division protein FtsA</fullName>
    </recommendedName>
</protein>
<comment type="similarity">
    <text evidence="5 6">Belongs to the FtsA/MreB family.</text>
</comment>
<sequence>MAKKEHIVVGLDIGTTKICAIVAEVTHDQGINIIGVGSSPSRGLRKGVVVNIESTVESIKKAVEEAELMAAVQINSVYIGIAGGHIASETANGVVALKRHEVMRTDVQRAIETARAAAVVSSDRRILHVLPREFIVDDQEGIREPVGISGSRLEVDVHIVTGAVTSAQNLVKCVNRAGLDVIDIVLQPLASSEAVLSEEEKELGIAMVDLGGGTSDLAIFSEGTISHSAVLPVGGQHLTTDLQIGLRTSLADAEKIKIRHGCALASMVKDTEMVEVPSVGGRPSRNLAKREVAEIIEPRVEEIFDLVLREIRRSGYEGKLAAGVVITGGTSLLQGMPDAAERVLDLPGRRGIPSGVGGLRDIVGNPMFSTGVGLILHAHRMDQDYEMVRKLGGRKGGTGLGSVVDRMKGWVLNFF</sequence>
<comment type="subcellular location">
    <subcellularLocation>
        <location evidence="5">Cell membrane</location>
        <topology evidence="5">Peripheral membrane protein</topology>
        <orientation evidence="5">Cytoplasmic side</orientation>
    </subcellularLocation>
    <text evidence="5">Localizes to the Z ring in an FtsZ-dependent manner. Targeted to the membrane through a conserved C-terminal amphipathic helix.</text>
</comment>
<evidence type="ECO:0000256" key="4">
    <source>
        <dbReference type="ARBA" id="ARBA00023306"/>
    </source>
</evidence>
<dbReference type="CDD" id="cd24048">
    <property type="entry name" value="ASKHA_NBD_FtsA"/>
    <property type="match status" value="1"/>
</dbReference>
<dbReference type="NCBIfam" id="TIGR01174">
    <property type="entry name" value="ftsA"/>
    <property type="match status" value="1"/>
</dbReference>
<dbReference type="Pfam" id="PF14450">
    <property type="entry name" value="FtsA"/>
    <property type="match status" value="2"/>
</dbReference>
<evidence type="ECO:0000259" key="7">
    <source>
        <dbReference type="SMART" id="SM00842"/>
    </source>
</evidence>
<dbReference type="SUPFAM" id="SSF53067">
    <property type="entry name" value="Actin-like ATPase domain"/>
    <property type="match status" value="2"/>
</dbReference>
<dbReference type="InterPro" id="IPR043129">
    <property type="entry name" value="ATPase_NBD"/>
</dbReference>
<organism evidence="8 9">
    <name type="scientific">Candidatus Nitronereus thalassa</name>
    <dbReference type="NCBI Taxonomy" id="3020898"/>
    <lineage>
        <taxon>Bacteria</taxon>
        <taxon>Pseudomonadati</taxon>
        <taxon>Nitrospirota</taxon>
        <taxon>Nitrospiria</taxon>
        <taxon>Nitrospirales</taxon>
        <taxon>Nitrospiraceae</taxon>
        <taxon>Candidatus Nitronereus</taxon>
    </lineage>
</organism>
<dbReference type="Pfam" id="PF02491">
    <property type="entry name" value="SHS2_FTSA"/>
    <property type="match status" value="1"/>
</dbReference>
<comment type="function">
    <text evidence="5 6">Cell division protein that is involved in the assembly of the Z ring. May serve as a membrane anchor for the Z ring.</text>
</comment>
<dbReference type="GO" id="GO:0051301">
    <property type="term" value="P:cell division"/>
    <property type="evidence" value="ECO:0007669"/>
    <property type="project" value="UniProtKB-KW"/>
</dbReference>
<evidence type="ECO:0000256" key="3">
    <source>
        <dbReference type="ARBA" id="ARBA00023136"/>
    </source>
</evidence>
<dbReference type="InterPro" id="IPR020823">
    <property type="entry name" value="Cell_div_FtsA"/>
</dbReference>
<dbReference type="PANTHER" id="PTHR32432">
    <property type="entry name" value="CELL DIVISION PROTEIN FTSA-RELATED"/>
    <property type="match status" value="1"/>
</dbReference>
<keyword evidence="2 5" id="KW-0132">Cell division</keyword>
<gene>
    <name evidence="5 8" type="primary">ftsA</name>
    <name evidence="8" type="ORF">PPG34_13390</name>
</gene>
<evidence type="ECO:0000313" key="8">
    <source>
        <dbReference type="EMBL" id="MDT7043348.1"/>
    </source>
</evidence>
<evidence type="ECO:0000256" key="1">
    <source>
        <dbReference type="ARBA" id="ARBA00022475"/>
    </source>
</evidence>
<evidence type="ECO:0000256" key="5">
    <source>
        <dbReference type="HAMAP-Rule" id="MF_02033"/>
    </source>
</evidence>
<proteinExistence type="inferred from homology"/>
<dbReference type="PANTHER" id="PTHR32432:SF4">
    <property type="entry name" value="CELL DIVISION PROTEIN FTSA"/>
    <property type="match status" value="1"/>
</dbReference>
<dbReference type="InterPro" id="IPR050696">
    <property type="entry name" value="FtsA/MreB"/>
</dbReference>
<dbReference type="InterPro" id="IPR003494">
    <property type="entry name" value="SHS2_FtsA"/>
</dbReference>
<comment type="subunit">
    <text evidence="5">Self-interacts. Interacts with FtsZ.</text>
</comment>
<evidence type="ECO:0000256" key="6">
    <source>
        <dbReference type="PIRNR" id="PIRNR003101"/>
    </source>
</evidence>
<accession>A0ABU3KAK7</accession>
<evidence type="ECO:0000313" key="9">
    <source>
        <dbReference type="Proteomes" id="UP001250932"/>
    </source>
</evidence>
<dbReference type="EMBL" id="JAQOUE010000001">
    <property type="protein sequence ID" value="MDT7043348.1"/>
    <property type="molecule type" value="Genomic_DNA"/>
</dbReference>
<reference evidence="8 9" key="1">
    <citation type="journal article" date="2023" name="ISME J.">
        <title>Cultivation and genomic characterization of novel and ubiquitous marine nitrite-oxidizing bacteria from the Nitrospirales.</title>
        <authorList>
            <person name="Mueller A.J."/>
            <person name="Daebeler A."/>
            <person name="Herbold C.W."/>
            <person name="Kirkegaard R.H."/>
            <person name="Daims H."/>
        </authorList>
    </citation>
    <scope>NUCLEOTIDE SEQUENCE [LARGE SCALE GENOMIC DNA]</scope>
    <source>
        <strain evidence="8 9">EB</strain>
    </source>
</reference>